<dbReference type="PANTHER" id="PTHR43540:SF1">
    <property type="entry name" value="ISOCHORISMATASE HYDROLASE"/>
    <property type="match status" value="1"/>
</dbReference>
<sequence>MSSIPQPKTVLLLIDIQEGLKHPSYWGHSPSNPSFERNAKLLIATYRSLISSAGSASLPPPHKIIHIQHASTNFGSPLSPSSLGFLFQNWAAPRDGELVIEKRVHSAFIGTKLEEVLRNHFGGNLGRLWIAGLALDQSVTSTVRMAENLGVCDGADGRKGIVSLIEDATCAWEKEDGVKADIVHKVHVTSLRDFATIDKAEEVLNLWQEWIG</sequence>
<proteinExistence type="inferred from homology"/>
<dbReference type="OrthoDB" id="245563at2759"/>
<dbReference type="GO" id="GO:0016787">
    <property type="term" value="F:hydrolase activity"/>
    <property type="evidence" value="ECO:0007669"/>
    <property type="project" value="UniProtKB-KW"/>
</dbReference>
<reference evidence="4 5" key="1">
    <citation type="submission" date="2014-04" db="EMBL/GenBank/DDBJ databases">
        <authorList>
            <consortium name="DOE Joint Genome Institute"/>
            <person name="Kuo A."/>
            <person name="Martino E."/>
            <person name="Perotto S."/>
            <person name="Kohler A."/>
            <person name="Nagy L.G."/>
            <person name="Floudas D."/>
            <person name="Copeland A."/>
            <person name="Barry K.W."/>
            <person name="Cichocki N."/>
            <person name="Veneault-Fourrey C."/>
            <person name="LaButti K."/>
            <person name="Lindquist E.A."/>
            <person name="Lipzen A."/>
            <person name="Lundell T."/>
            <person name="Morin E."/>
            <person name="Murat C."/>
            <person name="Sun H."/>
            <person name="Tunlid A."/>
            <person name="Henrissat B."/>
            <person name="Grigoriev I.V."/>
            <person name="Hibbett D.S."/>
            <person name="Martin F."/>
            <person name="Nordberg H.P."/>
            <person name="Cantor M.N."/>
            <person name="Hua S.X."/>
        </authorList>
    </citation>
    <scope>NUCLEOTIDE SEQUENCE [LARGE SCALE GENOMIC DNA]</scope>
    <source>
        <strain evidence="4 5">Zn</strain>
    </source>
</reference>
<organism evidence="4 5">
    <name type="scientific">Oidiodendron maius (strain Zn)</name>
    <dbReference type="NCBI Taxonomy" id="913774"/>
    <lineage>
        <taxon>Eukaryota</taxon>
        <taxon>Fungi</taxon>
        <taxon>Dikarya</taxon>
        <taxon>Ascomycota</taxon>
        <taxon>Pezizomycotina</taxon>
        <taxon>Leotiomycetes</taxon>
        <taxon>Leotiomycetes incertae sedis</taxon>
        <taxon>Myxotrichaceae</taxon>
        <taxon>Oidiodendron</taxon>
    </lineage>
</organism>
<reference evidence="5" key="2">
    <citation type="submission" date="2015-01" db="EMBL/GenBank/DDBJ databases">
        <title>Evolutionary Origins and Diversification of the Mycorrhizal Mutualists.</title>
        <authorList>
            <consortium name="DOE Joint Genome Institute"/>
            <consortium name="Mycorrhizal Genomics Consortium"/>
            <person name="Kohler A."/>
            <person name="Kuo A."/>
            <person name="Nagy L.G."/>
            <person name="Floudas D."/>
            <person name="Copeland A."/>
            <person name="Barry K.W."/>
            <person name="Cichocki N."/>
            <person name="Veneault-Fourrey C."/>
            <person name="LaButti K."/>
            <person name="Lindquist E.A."/>
            <person name="Lipzen A."/>
            <person name="Lundell T."/>
            <person name="Morin E."/>
            <person name="Murat C."/>
            <person name="Riley R."/>
            <person name="Ohm R."/>
            <person name="Sun H."/>
            <person name="Tunlid A."/>
            <person name="Henrissat B."/>
            <person name="Grigoriev I.V."/>
            <person name="Hibbett D.S."/>
            <person name="Martin F."/>
        </authorList>
    </citation>
    <scope>NUCLEOTIDE SEQUENCE [LARGE SCALE GENOMIC DNA]</scope>
    <source>
        <strain evidence="5">Zn</strain>
    </source>
</reference>
<evidence type="ECO:0000256" key="1">
    <source>
        <dbReference type="ARBA" id="ARBA00006336"/>
    </source>
</evidence>
<dbReference type="Pfam" id="PF00857">
    <property type="entry name" value="Isochorismatase"/>
    <property type="match status" value="1"/>
</dbReference>
<evidence type="ECO:0000313" key="5">
    <source>
        <dbReference type="Proteomes" id="UP000054321"/>
    </source>
</evidence>
<dbReference type="EMBL" id="KN832882">
    <property type="protein sequence ID" value="KIM97527.1"/>
    <property type="molecule type" value="Genomic_DNA"/>
</dbReference>
<comment type="similarity">
    <text evidence="1">Belongs to the isochorismatase family.</text>
</comment>
<dbReference type="InterPro" id="IPR050272">
    <property type="entry name" value="Isochorismatase-like_hydrls"/>
</dbReference>
<dbReference type="STRING" id="913774.A0A0C3D6J3"/>
<name>A0A0C3D6J3_OIDMZ</name>
<dbReference type="InterPro" id="IPR036380">
    <property type="entry name" value="Isochorismatase-like_sf"/>
</dbReference>
<evidence type="ECO:0000313" key="4">
    <source>
        <dbReference type="EMBL" id="KIM97527.1"/>
    </source>
</evidence>
<evidence type="ECO:0000259" key="3">
    <source>
        <dbReference type="Pfam" id="PF00857"/>
    </source>
</evidence>
<accession>A0A0C3D6J3</accession>
<protein>
    <recommendedName>
        <fullName evidence="3">Isochorismatase-like domain-containing protein</fullName>
    </recommendedName>
</protein>
<dbReference type="Gene3D" id="3.40.50.850">
    <property type="entry name" value="Isochorismatase-like"/>
    <property type="match status" value="1"/>
</dbReference>
<dbReference type="PANTHER" id="PTHR43540">
    <property type="entry name" value="PEROXYUREIDOACRYLATE/UREIDOACRYLATE AMIDOHYDROLASE-RELATED"/>
    <property type="match status" value="1"/>
</dbReference>
<evidence type="ECO:0000256" key="2">
    <source>
        <dbReference type="ARBA" id="ARBA00022801"/>
    </source>
</evidence>
<dbReference type="SUPFAM" id="SSF52499">
    <property type="entry name" value="Isochorismatase-like hydrolases"/>
    <property type="match status" value="1"/>
</dbReference>
<keyword evidence="5" id="KW-1185">Reference proteome</keyword>
<dbReference type="AlphaFoldDB" id="A0A0C3D6J3"/>
<dbReference type="InterPro" id="IPR000868">
    <property type="entry name" value="Isochorismatase-like_dom"/>
</dbReference>
<keyword evidence="2" id="KW-0378">Hydrolase</keyword>
<dbReference type="InParanoid" id="A0A0C3D6J3"/>
<feature type="domain" description="Isochorismatase-like" evidence="3">
    <location>
        <begin position="9"/>
        <end position="181"/>
    </location>
</feature>
<gene>
    <name evidence="4" type="ORF">OIDMADRAFT_182822</name>
</gene>
<dbReference type="Proteomes" id="UP000054321">
    <property type="component" value="Unassembled WGS sequence"/>
</dbReference>
<dbReference type="HOGENOM" id="CLU_068979_5_2_1"/>